<keyword evidence="2" id="KW-1185">Reference proteome</keyword>
<reference evidence="2" key="1">
    <citation type="submission" date="2012-09" db="EMBL/GenBank/DDBJ databases">
        <authorList>
            <person name="Martin A.A."/>
        </authorList>
    </citation>
    <scope>NUCLEOTIDE SEQUENCE</scope>
</reference>
<keyword evidence="1" id="KW-0472">Membrane</keyword>
<feature type="transmembrane region" description="Helical" evidence="1">
    <location>
        <begin position="85"/>
        <end position="109"/>
    </location>
</feature>
<feature type="transmembrane region" description="Helical" evidence="1">
    <location>
        <begin position="6"/>
        <end position="31"/>
    </location>
</feature>
<sequence>MVSVLLLVFIINSVAFYPFAVLCFVEVLTLLNSIFHARRPSLGQDSGFLHYVGVNTKYHIAFKDTDSFTVAGKNVNKTGDVSGVLLIYLALEIGKALAAITLALVTVLYDHDKDCEM</sequence>
<protein>
    <submittedName>
        <fullName evidence="3">DUF1275 domain-containing protein</fullName>
    </submittedName>
</protein>
<name>A0A0K0DJQ6_ANGCA</name>
<evidence type="ECO:0000313" key="3">
    <source>
        <dbReference type="WBParaSite" id="ACAC_0001167001-mRNA-1"/>
    </source>
</evidence>
<evidence type="ECO:0000313" key="2">
    <source>
        <dbReference type="Proteomes" id="UP000035642"/>
    </source>
</evidence>
<dbReference type="WBParaSite" id="ACAC_0001167001-mRNA-1">
    <property type="protein sequence ID" value="ACAC_0001167001-mRNA-1"/>
    <property type="gene ID" value="ACAC_0001167001"/>
</dbReference>
<reference evidence="3" key="2">
    <citation type="submission" date="2017-02" db="UniProtKB">
        <authorList>
            <consortium name="WormBaseParasite"/>
        </authorList>
    </citation>
    <scope>IDENTIFICATION</scope>
</reference>
<accession>A0A0K0DJQ6</accession>
<keyword evidence="1" id="KW-1133">Transmembrane helix</keyword>
<evidence type="ECO:0000256" key="1">
    <source>
        <dbReference type="SAM" id="Phobius"/>
    </source>
</evidence>
<dbReference type="AlphaFoldDB" id="A0A0K0DJQ6"/>
<proteinExistence type="predicted"/>
<keyword evidence="1" id="KW-0812">Transmembrane</keyword>
<organism evidence="2 3">
    <name type="scientific">Angiostrongylus cantonensis</name>
    <name type="common">Rat lungworm</name>
    <dbReference type="NCBI Taxonomy" id="6313"/>
    <lineage>
        <taxon>Eukaryota</taxon>
        <taxon>Metazoa</taxon>
        <taxon>Ecdysozoa</taxon>
        <taxon>Nematoda</taxon>
        <taxon>Chromadorea</taxon>
        <taxon>Rhabditida</taxon>
        <taxon>Rhabditina</taxon>
        <taxon>Rhabditomorpha</taxon>
        <taxon>Strongyloidea</taxon>
        <taxon>Metastrongylidae</taxon>
        <taxon>Angiostrongylus</taxon>
    </lineage>
</organism>
<dbReference type="Proteomes" id="UP000035642">
    <property type="component" value="Unassembled WGS sequence"/>
</dbReference>